<accession>A0A934V799</accession>
<dbReference type="Gene3D" id="3.90.226.10">
    <property type="entry name" value="2-enoyl-CoA Hydratase, Chain A, domain 1"/>
    <property type="match status" value="1"/>
</dbReference>
<sequence>MSAEPAIRLLLDEHLARLRIHNPRNGNRFTAAMMDGLADALRRVESANVAVLVLESSGPDFTLGRDQRERVPGLSRRDNLRKILVANELLSTSPAVTISAISGHALGFGTGLALHTDLTVVEDDAVFGFDEIEHGLAPLVVVAYLSRFVPAKIARELVLTGRRVGATEAAALGIVNRVVPKGTLADATQALLDQLGEHDPGVLRLIKDFHTEIRDEPPGLGERAVDRLAGWLENR</sequence>
<comment type="similarity">
    <text evidence="1">Belongs to the enoyl-CoA hydratase/isomerase family.</text>
</comment>
<evidence type="ECO:0000256" key="2">
    <source>
        <dbReference type="ARBA" id="ARBA00023098"/>
    </source>
</evidence>
<protein>
    <submittedName>
        <fullName evidence="4">Enoyl-CoA hydratase/isomerase family protein</fullName>
    </submittedName>
</protein>
<dbReference type="EMBL" id="JAENJH010000007">
    <property type="protein sequence ID" value="MBK1787479.1"/>
    <property type="molecule type" value="Genomic_DNA"/>
</dbReference>
<keyword evidence="2" id="KW-0443">Lipid metabolism</keyword>
<dbReference type="RefSeq" id="WP_200322153.1">
    <property type="nucleotide sequence ID" value="NZ_JAENJH010000007.1"/>
</dbReference>
<dbReference type="PANTHER" id="PTHR11941:SF169">
    <property type="entry name" value="(7AS)-7A-METHYL-1,5-DIOXO-2,3,5,6,7,7A-HEXAHYDRO-1H-INDENE-CARBOXYL-COA HYDROLASE"/>
    <property type="match status" value="1"/>
</dbReference>
<dbReference type="SUPFAM" id="SSF52096">
    <property type="entry name" value="ClpP/crotonase"/>
    <property type="match status" value="1"/>
</dbReference>
<dbReference type="Proteomes" id="UP000635245">
    <property type="component" value="Unassembled WGS sequence"/>
</dbReference>
<dbReference type="CDD" id="cd06558">
    <property type="entry name" value="crotonase-like"/>
    <property type="match status" value="1"/>
</dbReference>
<dbReference type="AlphaFoldDB" id="A0A934V799"/>
<dbReference type="PANTHER" id="PTHR11941">
    <property type="entry name" value="ENOYL-COA HYDRATASE-RELATED"/>
    <property type="match status" value="1"/>
</dbReference>
<dbReference type="GO" id="GO:0016829">
    <property type="term" value="F:lyase activity"/>
    <property type="evidence" value="ECO:0007669"/>
    <property type="project" value="UniProtKB-KW"/>
</dbReference>
<dbReference type="InterPro" id="IPR029045">
    <property type="entry name" value="ClpP/crotonase-like_dom_sf"/>
</dbReference>
<dbReference type="GO" id="GO:0006635">
    <property type="term" value="P:fatty acid beta-oxidation"/>
    <property type="evidence" value="ECO:0007669"/>
    <property type="project" value="TreeGrafter"/>
</dbReference>
<dbReference type="InterPro" id="IPR001753">
    <property type="entry name" value="Enoyl-CoA_hydra/iso"/>
</dbReference>
<reference evidence="4" key="1">
    <citation type="submission" date="2020-12" db="EMBL/GenBank/DDBJ databases">
        <title>Prauserella sp. ASG 168, a novel actinomycete isolated from cave rock.</title>
        <authorList>
            <person name="Suriyachadkun C."/>
        </authorList>
    </citation>
    <scope>NUCLEOTIDE SEQUENCE</scope>
    <source>
        <strain evidence="4">ASG 168</strain>
    </source>
</reference>
<gene>
    <name evidence="4" type="ORF">JHE00_24405</name>
</gene>
<proteinExistence type="inferred from homology"/>
<evidence type="ECO:0000256" key="3">
    <source>
        <dbReference type="ARBA" id="ARBA00023239"/>
    </source>
</evidence>
<keyword evidence="5" id="KW-1185">Reference proteome</keyword>
<comment type="caution">
    <text evidence="4">The sequence shown here is derived from an EMBL/GenBank/DDBJ whole genome shotgun (WGS) entry which is preliminary data.</text>
</comment>
<evidence type="ECO:0000256" key="1">
    <source>
        <dbReference type="ARBA" id="ARBA00005254"/>
    </source>
</evidence>
<evidence type="ECO:0000313" key="5">
    <source>
        <dbReference type="Proteomes" id="UP000635245"/>
    </source>
</evidence>
<dbReference type="Pfam" id="PF00378">
    <property type="entry name" value="ECH_1"/>
    <property type="match status" value="1"/>
</dbReference>
<evidence type="ECO:0000313" key="4">
    <source>
        <dbReference type="EMBL" id="MBK1787479.1"/>
    </source>
</evidence>
<organism evidence="4 5">
    <name type="scientific">Prauserella cavernicola</name>
    <dbReference type="NCBI Taxonomy" id="2800127"/>
    <lineage>
        <taxon>Bacteria</taxon>
        <taxon>Bacillati</taxon>
        <taxon>Actinomycetota</taxon>
        <taxon>Actinomycetes</taxon>
        <taxon>Pseudonocardiales</taxon>
        <taxon>Pseudonocardiaceae</taxon>
        <taxon>Prauserella</taxon>
    </lineage>
</organism>
<keyword evidence="3" id="KW-0456">Lyase</keyword>
<name>A0A934V799_9PSEU</name>